<dbReference type="InterPro" id="IPR002397">
    <property type="entry name" value="Cyt_P450_B"/>
</dbReference>
<keyword evidence="2" id="KW-0479">Metal-binding</keyword>
<protein>
    <submittedName>
        <fullName evidence="3">Cytochrome P450</fullName>
    </submittedName>
</protein>
<evidence type="ECO:0000256" key="2">
    <source>
        <dbReference type="RuleBase" id="RU000461"/>
    </source>
</evidence>
<sequence>MTLTDEFAYDPFAAEVMANPLPFYEVLREQHPVYYVEKYDTFFLSRFEDSWDFLSFADNEFVSTEGSVFTPSDVAHRNEGPLADPPTTPLGSHLRYGSPTYEIVRQAHGKPMRPGAVRKMEGVIRETVGGLLDALLPTGRFDLVHEFGGIVAASTVCRLLGIPTEHAADLLDTVNAMTRTDHDEPGFARDPAIYAKLRGFLVPEIRARRAAGADGSVPALDGMINLRIDGRELTDEEIAVNLLCVEAGGTETVPKVFAHGLMELWRHPEQLAAVRADPVANAGAAVEEMLRFCGPAQWFARTCRTESVVAGQVVRPGQRVAYLTQSANRDPREFGADADEFRWDRPIPRSLAFGRGQHFCIGVHVARLELRIMLEEFLARVADFEIDVDGAVREPSSFQWGYGVVPVVIGQLAGGTTA</sequence>
<keyword evidence="2" id="KW-0349">Heme</keyword>
<dbReference type="GO" id="GO:0016705">
    <property type="term" value="F:oxidoreductase activity, acting on paired donors, with incorporation or reduction of molecular oxygen"/>
    <property type="evidence" value="ECO:0007669"/>
    <property type="project" value="InterPro"/>
</dbReference>
<dbReference type="Proteomes" id="UP000198960">
    <property type="component" value="Unassembled WGS sequence"/>
</dbReference>
<dbReference type="STRING" id="673521.SAMN05660991_01867"/>
<gene>
    <name evidence="3" type="ORF">SAMN05660991_01867</name>
</gene>
<keyword evidence="2" id="KW-0408">Iron</keyword>
<evidence type="ECO:0000256" key="1">
    <source>
        <dbReference type="ARBA" id="ARBA00010617"/>
    </source>
</evidence>
<keyword evidence="2" id="KW-0560">Oxidoreductase</keyword>
<dbReference type="InterPro" id="IPR036396">
    <property type="entry name" value="Cyt_P450_sf"/>
</dbReference>
<dbReference type="AlphaFoldDB" id="A0A1H8SVE2"/>
<keyword evidence="4" id="KW-1185">Reference proteome</keyword>
<dbReference type="PANTHER" id="PTHR46696">
    <property type="entry name" value="P450, PUTATIVE (EUROFUNG)-RELATED"/>
    <property type="match status" value="1"/>
</dbReference>
<proteinExistence type="inferred from homology"/>
<dbReference type="PROSITE" id="PS00086">
    <property type="entry name" value="CYTOCHROME_P450"/>
    <property type="match status" value="1"/>
</dbReference>
<dbReference type="InterPro" id="IPR001128">
    <property type="entry name" value="Cyt_P450"/>
</dbReference>
<dbReference type="PRINTS" id="PR00359">
    <property type="entry name" value="BP450"/>
</dbReference>
<evidence type="ECO:0000313" key="3">
    <source>
        <dbReference type="EMBL" id="SEO82631.1"/>
    </source>
</evidence>
<dbReference type="GO" id="GO:0004497">
    <property type="term" value="F:monooxygenase activity"/>
    <property type="evidence" value="ECO:0007669"/>
    <property type="project" value="UniProtKB-KW"/>
</dbReference>
<dbReference type="InterPro" id="IPR017972">
    <property type="entry name" value="Cyt_P450_CS"/>
</dbReference>
<dbReference type="RefSeq" id="WP_211435575.1">
    <property type="nucleotide sequence ID" value="NZ_FOEE01000005.1"/>
</dbReference>
<dbReference type="SUPFAM" id="SSF48264">
    <property type="entry name" value="Cytochrome P450"/>
    <property type="match status" value="1"/>
</dbReference>
<dbReference type="GO" id="GO:0020037">
    <property type="term" value="F:heme binding"/>
    <property type="evidence" value="ECO:0007669"/>
    <property type="project" value="InterPro"/>
</dbReference>
<comment type="similarity">
    <text evidence="1 2">Belongs to the cytochrome P450 family.</text>
</comment>
<dbReference type="GO" id="GO:0005506">
    <property type="term" value="F:iron ion binding"/>
    <property type="evidence" value="ECO:0007669"/>
    <property type="project" value="InterPro"/>
</dbReference>
<evidence type="ECO:0000313" key="4">
    <source>
        <dbReference type="Proteomes" id="UP000198960"/>
    </source>
</evidence>
<reference evidence="4" key="1">
    <citation type="submission" date="2016-10" db="EMBL/GenBank/DDBJ databases">
        <authorList>
            <person name="Varghese N."/>
            <person name="Submissions S."/>
        </authorList>
    </citation>
    <scope>NUCLEOTIDE SEQUENCE [LARGE SCALE GENOMIC DNA]</scope>
    <source>
        <strain evidence="4">DSM 45413</strain>
    </source>
</reference>
<dbReference type="EMBL" id="FOEE01000005">
    <property type="protein sequence ID" value="SEO82631.1"/>
    <property type="molecule type" value="Genomic_DNA"/>
</dbReference>
<keyword evidence="2" id="KW-0503">Monooxygenase</keyword>
<accession>A0A1H8SVE2</accession>
<dbReference type="Pfam" id="PF00067">
    <property type="entry name" value="p450"/>
    <property type="match status" value="1"/>
</dbReference>
<dbReference type="PANTHER" id="PTHR46696:SF1">
    <property type="entry name" value="CYTOCHROME P450 YJIB-RELATED"/>
    <property type="match status" value="1"/>
</dbReference>
<dbReference type="Gene3D" id="1.10.630.10">
    <property type="entry name" value="Cytochrome P450"/>
    <property type="match status" value="1"/>
</dbReference>
<organism evidence="3 4">
    <name type="scientific">Trujillonella endophytica</name>
    <dbReference type="NCBI Taxonomy" id="673521"/>
    <lineage>
        <taxon>Bacteria</taxon>
        <taxon>Bacillati</taxon>
        <taxon>Actinomycetota</taxon>
        <taxon>Actinomycetes</taxon>
        <taxon>Geodermatophilales</taxon>
        <taxon>Geodermatophilaceae</taxon>
        <taxon>Trujillonella</taxon>
    </lineage>
</organism>
<name>A0A1H8SVE2_9ACTN</name>